<dbReference type="EMBL" id="FPBX01000055">
    <property type="protein sequence ID" value="SFU97788.1"/>
    <property type="molecule type" value="Genomic_DNA"/>
</dbReference>
<dbReference type="AlphaFoldDB" id="A0A1I7KK02"/>
<proteinExistence type="predicted"/>
<dbReference type="OrthoDB" id="9955887at2"/>
<organism evidence="1 2">
    <name type="scientific">Paenacidovorax caeni</name>
    <dbReference type="NCBI Taxonomy" id="343013"/>
    <lineage>
        <taxon>Bacteria</taxon>
        <taxon>Pseudomonadati</taxon>
        <taxon>Pseudomonadota</taxon>
        <taxon>Betaproteobacteria</taxon>
        <taxon>Burkholderiales</taxon>
        <taxon>Comamonadaceae</taxon>
        <taxon>Paenacidovorax</taxon>
    </lineage>
</organism>
<evidence type="ECO:0000313" key="2">
    <source>
        <dbReference type="Proteomes" id="UP000183656"/>
    </source>
</evidence>
<dbReference type="Proteomes" id="UP000183656">
    <property type="component" value="Unassembled WGS sequence"/>
</dbReference>
<protein>
    <submittedName>
        <fullName evidence="1">Uncharacterized protein</fullName>
    </submittedName>
</protein>
<sequence length="210" mass="25270">MLNKETILKIYNKDKQFFIDSYISEIKSRFQNFKKFNALEKYNEALELWENQIIKKEPPNNEEIILKIEETKHLTHIDPEEALKIKINEELIKKITSKFKSKKSQYWMTPDPTTFPKNPDQKVIATINVFWYLVGRPVNFDLTLYLESFKTTFEKSKEICAMEWDSHELYTEISHMSKRQFGDFLIKHKDSFAKILSPREINFNNRFNRD</sequence>
<dbReference type="RefSeq" id="WP_139235534.1">
    <property type="nucleotide sequence ID" value="NZ_CYIG01000042.1"/>
</dbReference>
<gene>
    <name evidence="1" type="ORF">SAMN04489707_10556</name>
</gene>
<keyword evidence="2" id="KW-1185">Reference proteome</keyword>
<accession>A0A1I7KK02</accession>
<reference evidence="1 2" key="1">
    <citation type="submission" date="2016-10" db="EMBL/GenBank/DDBJ databases">
        <authorList>
            <person name="de Groot N.N."/>
        </authorList>
    </citation>
    <scope>NUCLEOTIDE SEQUENCE [LARGE SCALE GENOMIC DNA]</scope>
    <source>
        <strain evidence="1 2">R-24608</strain>
    </source>
</reference>
<name>A0A1I7KK02_9BURK</name>
<evidence type="ECO:0000313" key="1">
    <source>
        <dbReference type="EMBL" id="SFU97788.1"/>
    </source>
</evidence>